<evidence type="ECO:0000313" key="4">
    <source>
        <dbReference type="Proteomes" id="UP001140560"/>
    </source>
</evidence>
<organism evidence="3 4">
    <name type="scientific">Neocucurbitaria cava</name>
    <dbReference type="NCBI Taxonomy" id="798079"/>
    <lineage>
        <taxon>Eukaryota</taxon>
        <taxon>Fungi</taxon>
        <taxon>Dikarya</taxon>
        <taxon>Ascomycota</taxon>
        <taxon>Pezizomycotina</taxon>
        <taxon>Dothideomycetes</taxon>
        <taxon>Pleosporomycetidae</taxon>
        <taxon>Pleosporales</taxon>
        <taxon>Pleosporineae</taxon>
        <taxon>Cucurbitariaceae</taxon>
        <taxon>Neocucurbitaria</taxon>
    </lineage>
</organism>
<comment type="caution">
    <text evidence="3">The sequence shown here is derived from an EMBL/GenBank/DDBJ whole genome shotgun (WGS) entry which is preliminary data.</text>
</comment>
<feature type="compositionally biased region" description="Polar residues" evidence="1">
    <location>
        <begin position="723"/>
        <end position="735"/>
    </location>
</feature>
<feature type="region of interest" description="Disordered" evidence="1">
    <location>
        <begin position="28"/>
        <end position="61"/>
    </location>
</feature>
<feature type="compositionally biased region" description="Polar residues" evidence="1">
    <location>
        <begin position="309"/>
        <end position="324"/>
    </location>
</feature>
<feature type="compositionally biased region" description="Polar residues" evidence="1">
    <location>
        <begin position="908"/>
        <end position="919"/>
    </location>
</feature>
<feature type="compositionally biased region" description="Low complexity" evidence="1">
    <location>
        <begin position="28"/>
        <end position="44"/>
    </location>
</feature>
<feature type="region of interest" description="Disordered" evidence="1">
    <location>
        <begin position="696"/>
        <end position="784"/>
    </location>
</feature>
<dbReference type="EMBL" id="JAPEUY010000014">
    <property type="protein sequence ID" value="KAJ4366469.1"/>
    <property type="molecule type" value="Genomic_DNA"/>
</dbReference>
<keyword evidence="2" id="KW-1133">Transmembrane helix</keyword>
<dbReference type="AlphaFoldDB" id="A0A9W8Y424"/>
<name>A0A9W8Y424_9PLEO</name>
<feature type="compositionally biased region" description="Polar residues" evidence="1">
    <location>
        <begin position="439"/>
        <end position="459"/>
    </location>
</feature>
<feature type="compositionally biased region" description="Basic and acidic residues" evidence="1">
    <location>
        <begin position="535"/>
        <end position="548"/>
    </location>
</feature>
<evidence type="ECO:0000256" key="2">
    <source>
        <dbReference type="SAM" id="Phobius"/>
    </source>
</evidence>
<feature type="region of interest" description="Disordered" evidence="1">
    <location>
        <begin position="302"/>
        <end position="324"/>
    </location>
</feature>
<keyword evidence="4" id="KW-1185">Reference proteome</keyword>
<keyword evidence="2" id="KW-0472">Membrane</keyword>
<evidence type="ECO:0000256" key="1">
    <source>
        <dbReference type="SAM" id="MobiDB-lite"/>
    </source>
</evidence>
<feature type="compositionally biased region" description="Polar residues" evidence="1">
    <location>
        <begin position="467"/>
        <end position="484"/>
    </location>
</feature>
<feature type="region of interest" description="Disordered" evidence="1">
    <location>
        <begin position="439"/>
        <end position="485"/>
    </location>
</feature>
<dbReference type="OrthoDB" id="5353066at2759"/>
<gene>
    <name evidence="3" type="ORF">N0V83_008105</name>
</gene>
<reference evidence="3" key="1">
    <citation type="submission" date="2022-10" db="EMBL/GenBank/DDBJ databases">
        <title>Tapping the CABI collections for fungal endophytes: first genome assemblies for Collariella, Neodidymelliopsis, Ascochyta clinopodiicola, Didymella pomorum, Didymosphaeria variabile, Neocosmospora piperis and Neocucurbitaria cava.</title>
        <authorList>
            <person name="Hill R."/>
        </authorList>
    </citation>
    <scope>NUCLEOTIDE SEQUENCE</scope>
    <source>
        <strain evidence="3">IMI 356814</strain>
    </source>
</reference>
<protein>
    <submittedName>
        <fullName evidence="3">Uncharacterized protein</fullName>
    </submittedName>
</protein>
<accession>A0A9W8Y424</accession>
<feature type="compositionally biased region" description="Polar residues" evidence="1">
    <location>
        <begin position="567"/>
        <end position="582"/>
    </location>
</feature>
<dbReference type="Proteomes" id="UP001140560">
    <property type="component" value="Unassembled WGS sequence"/>
</dbReference>
<feature type="transmembrane region" description="Helical" evidence="2">
    <location>
        <begin position="963"/>
        <end position="985"/>
    </location>
</feature>
<keyword evidence="2" id="KW-0812">Transmembrane</keyword>
<proteinExistence type="predicted"/>
<feature type="transmembrane region" description="Helical" evidence="2">
    <location>
        <begin position="1006"/>
        <end position="1029"/>
    </location>
</feature>
<feature type="compositionally biased region" description="Polar residues" evidence="1">
    <location>
        <begin position="766"/>
        <end position="784"/>
    </location>
</feature>
<sequence>MTFSAHAGIMRRADDSFSGSLPLPPMPAAISPSSSAYTSPVYSPESADAPPSLSIRKPMSEPRFSLKQLTRTLTKKMGKSPVITQDEELQDMRNTSVSLASTDMDGEYPRPLDKSYIVTPQASYFPISPASPTTPTSPVYSEDLGSPAAHAYEVELPRRASTANHDVEPLTSMVPDEPSTQMGRMSNYHSGPVDVGVSSKPYYDDLDSIYPSSSIYIGDDRRRSTYQQSLINDRRSNPFVRYSGMNATNWADEYNRDSLYDYSSGYADSHRMPKPLAQETYHRSADQGDAKMDTISKLIDDYNPDDTANDPSVMTSEQTTNTHGMVTSQSGDFEEYYANDHFDPTRKSGLSQFEFGLHEDAPQSHDHDFVSPVQRVPSRQPTITRGARFPPREAAPLAPAFEYHETFSIHPHPDSSEMFSNDSIQSYGDTRNLLQIPQSQNSLTPTSGHGLEPSSSYSQPEHKPLEPSSSYSQTHDQPSQSTPQMALDQAEKIFQDVITEHRQSNDAIPAMWSRRGSGSLLLSKKITNRSSGNPKDLDPTAGEDRADWETLAGDSQGRPESLGSIADYSSSDGSRNSLGLTSGRSLESWSKLNHSQGASFYSHPSPLRTFPHTFNSSPPDVRDRTSVCTTSEAASFPLASNVPVSSTVPVFRASTRLEDVLGRGAVDEPYALAPWTAPYTFSDKETQELLASGPNDDIIIDHESGLPEQSSPGSPLQTHGVASRSSKNVFDSPDSVQRENSFEKFSVVGPKGNLTGTPRGTGAHETGSSVANTSSPGQRLSSSVGRRTFRSNYTGFYASPFPATGSVTRIRDSQLQPEPQHEHERTPSQETLFPGAYGIEPTQEAPHTVNTNRRQSLRLSTTFQRERQTSRAAVPGQTKLRQMVLATEGRATMSSQDTHFSHFMNGSERPSTSDTTTPLRSVHPSIGTYPAIIRTVVAHEHSPHLLCPEREVNAEDEARRRKLSWYIFAVFCLLPPCLILFRWWGDSIIISLTEGHLGHCTAQSKRAALIAGISVNIGGAAAILIPVLVTQALKMG</sequence>
<evidence type="ECO:0000313" key="3">
    <source>
        <dbReference type="EMBL" id="KAJ4366469.1"/>
    </source>
</evidence>
<feature type="compositionally biased region" description="Polar residues" evidence="1">
    <location>
        <begin position="707"/>
        <end position="717"/>
    </location>
</feature>
<feature type="region of interest" description="Disordered" evidence="1">
    <location>
        <begin position="524"/>
        <end position="582"/>
    </location>
</feature>
<feature type="region of interest" description="Disordered" evidence="1">
    <location>
        <begin position="902"/>
        <end position="921"/>
    </location>
</feature>